<name>A0AAW2DCL7_9ROSI</name>
<gene>
    <name evidence="1" type="ORF">SO802_009496</name>
</gene>
<protein>
    <recommendedName>
        <fullName evidence="3">DUF4219 domain-containing protein</fullName>
    </recommendedName>
</protein>
<dbReference type="EMBL" id="JAZDWU010000003">
    <property type="protein sequence ID" value="KAL0007994.1"/>
    <property type="molecule type" value="Genomic_DNA"/>
</dbReference>
<proteinExistence type="predicted"/>
<sequence>METRTASSAAVSEVLNVNNYLVWKVQVRTYLIAQDLWDIVKATDECPKQEDEEAAFKAWTRKNAMALHVIQISCKPRLCFVIRRISSAKIAWDTLKAICKIDKSDYDEEEEESYVAWSNRMKTILMEHDLWNIVETTTEPTTPAWSKENALALYLIRESCGSDRFSSIGNPRLKMLGMKLQTQVVDAVIGRFGIGFSWLGLAIVDGACHWVYCWLGLGRLALCGVDYW</sequence>
<dbReference type="AlphaFoldDB" id="A0AAW2DCL7"/>
<reference evidence="1 2" key="1">
    <citation type="submission" date="2024-01" db="EMBL/GenBank/DDBJ databases">
        <title>A telomere-to-telomere, gap-free genome of sweet tea (Lithocarpus litseifolius).</title>
        <authorList>
            <person name="Zhou J."/>
        </authorList>
    </citation>
    <scope>NUCLEOTIDE SEQUENCE [LARGE SCALE GENOMIC DNA]</scope>
    <source>
        <strain evidence="1">Zhou-2022a</strain>
        <tissue evidence="1">Leaf</tissue>
    </source>
</reference>
<organism evidence="1 2">
    <name type="scientific">Lithocarpus litseifolius</name>
    <dbReference type="NCBI Taxonomy" id="425828"/>
    <lineage>
        <taxon>Eukaryota</taxon>
        <taxon>Viridiplantae</taxon>
        <taxon>Streptophyta</taxon>
        <taxon>Embryophyta</taxon>
        <taxon>Tracheophyta</taxon>
        <taxon>Spermatophyta</taxon>
        <taxon>Magnoliopsida</taxon>
        <taxon>eudicotyledons</taxon>
        <taxon>Gunneridae</taxon>
        <taxon>Pentapetalae</taxon>
        <taxon>rosids</taxon>
        <taxon>fabids</taxon>
        <taxon>Fagales</taxon>
        <taxon>Fagaceae</taxon>
        <taxon>Lithocarpus</taxon>
    </lineage>
</organism>
<dbReference type="PANTHER" id="PTHR35317:SF31">
    <property type="entry name" value="DUF4219 DOMAIN-CONTAINING PROTEIN"/>
    <property type="match status" value="1"/>
</dbReference>
<evidence type="ECO:0000313" key="2">
    <source>
        <dbReference type="Proteomes" id="UP001459277"/>
    </source>
</evidence>
<keyword evidence="2" id="KW-1185">Reference proteome</keyword>
<dbReference type="Pfam" id="PF14223">
    <property type="entry name" value="Retrotran_gag_2"/>
    <property type="match status" value="1"/>
</dbReference>
<accession>A0AAW2DCL7</accession>
<evidence type="ECO:0000313" key="1">
    <source>
        <dbReference type="EMBL" id="KAL0007994.1"/>
    </source>
</evidence>
<comment type="caution">
    <text evidence="1">The sequence shown here is derived from an EMBL/GenBank/DDBJ whole genome shotgun (WGS) entry which is preliminary data.</text>
</comment>
<evidence type="ECO:0008006" key="3">
    <source>
        <dbReference type="Google" id="ProtNLM"/>
    </source>
</evidence>
<dbReference type="Proteomes" id="UP001459277">
    <property type="component" value="Unassembled WGS sequence"/>
</dbReference>
<dbReference type="PANTHER" id="PTHR35317">
    <property type="entry name" value="OS04G0629600 PROTEIN"/>
    <property type="match status" value="1"/>
</dbReference>